<dbReference type="Proteomes" id="UP001315278">
    <property type="component" value="Unassembled WGS sequence"/>
</dbReference>
<proteinExistence type="predicted"/>
<protein>
    <submittedName>
        <fullName evidence="2">AlpA family phage regulatory protein</fullName>
    </submittedName>
</protein>
<feature type="region of interest" description="Disordered" evidence="1">
    <location>
        <begin position="70"/>
        <end position="131"/>
    </location>
</feature>
<dbReference type="InterPro" id="IPR010260">
    <property type="entry name" value="AlpA"/>
</dbReference>
<organism evidence="2 3">
    <name type="scientific">Bradyrhizobium jicamae</name>
    <dbReference type="NCBI Taxonomy" id="280332"/>
    <lineage>
        <taxon>Bacteria</taxon>
        <taxon>Pseudomonadati</taxon>
        <taxon>Pseudomonadota</taxon>
        <taxon>Alphaproteobacteria</taxon>
        <taxon>Hyphomicrobiales</taxon>
        <taxon>Nitrobacteraceae</taxon>
        <taxon>Bradyrhizobium</taxon>
    </lineage>
</organism>
<gene>
    <name evidence="2" type="ORF">JQ615_26510</name>
</gene>
<dbReference type="RefSeq" id="WP_212493975.1">
    <property type="nucleotide sequence ID" value="NZ_JAFCJH010000032.1"/>
</dbReference>
<sequence length="131" mass="14746">MAETTTAKRPEAAFPSDRVLTLPMVQQVVPYSPLHLRRMWEGGKFPKPFKLGVNRLAWMESTINKWVQDRIDEQAAPDPDQQERSAKGVRAAREARARKGRAETELGSKRTGSNTLGLPHLSVAKREDIAR</sequence>
<evidence type="ECO:0000256" key="1">
    <source>
        <dbReference type="SAM" id="MobiDB-lite"/>
    </source>
</evidence>
<feature type="compositionally biased region" description="Basic and acidic residues" evidence="1">
    <location>
        <begin position="81"/>
        <end position="108"/>
    </location>
</feature>
<comment type="caution">
    <text evidence="2">The sequence shown here is derived from an EMBL/GenBank/DDBJ whole genome shotgun (WGS) entry which is preliminary data.</text>
</comment>
<keyword evidence="3" id="KW-1185">Reference proteome</keyword>
<accession>A0ABS5FRL1</accession>
<dbReference type="EMBL" id="JAFCJH010000032">
    <property type="protein sequence ID" value="MBR0798946.1"/>
    <property type="molecule type" value="Genomic_DNA"/>
</dbReference>
<reference evidence="3" key="1">
    <citation type="journal article" date="2021" name="ISME J.">
        <title>Evolutionary origin and ecological implication of a unique nif island in free-living Bradyrhizobium lineages.</title>
        <authorList>
            <person name="Tao J."/>
        </authorList>
    </citation>
    <scope>NUCLEOTIDE SEQUENCE [LARGE SCALE GENOMIC DNA]</scope>
    <source>
        <strain evidence="3">SZCCT0434</strain>
    </source>
</reference>
<dbReference type="Pfam" id="PF05930">
    <property type="entry name" value="Phage_AlpA"/>
    <property type="match status" value="1"/>
</dbReference>
<dbReference type="Gene3D" id="1.10.238.160">
    <property type="match status" value="1"/>
</dbReference>
<evidence type="ECO:0000313" key="3">
    <source>
        <dbReference type="Proteomes" id="UP001315278"/>
    </source>
</evidence>
<name>A0ABS5FRL1_9BRAD</name>
<evidence type="ECO:0000313" key="2">
    <source>
        <dbReference type="EMBL" id="MBR0798946.1"/>
    </source>
</evidence>